<evidence type="ECO:0000313" key="3">
    <source>
        <dbReference type="EMBL" id="MEQ6358004.1"/>
    </source>
</evidence>
<dbReference type="RefSeq" id="WP_349662287.1">
    <property type="nucleotide sequence ID" value="NZ_JBEGDG010000044.1"/>
</dbReference>
<accession>A0ABV1N2F1</accession>
<dbReference type="InterPro" id="IPR051396">
    <property type="entry name" value="Bact_Antivir_Def_Nuclease"/>
</dbReference>
<evidence type="ECO:0000259" key="1">
    <source>
        <dbReference type="Pfam" id="PF12476"/>
    </source>
</evidence>
<dbReference type="Gene3D" id="3.40.50.300">
    <property type="entry name" value="P-loop containing nucleotide triphosphate hydrolases"/>
    <property type="match status" value="1"/>
</dbReference>
<dbReference type="EMBL" id="JBEGDG010000044">
    <property type="protein sequence ID" value="MEQ6358004.1"/>
    <property type="molecule type" value="Genomic_DNA"/>
</dbReference>
<feature type="domain" description="ATPase AAA-type core" evidence="2">
    <location>
        <begin position="23"/>
        <end position="302"/>
    </location>
</feature>
<dbReference type="Proteomes" id="UP001478862">
    <property type="component" value="Unassembled WGS sequence"/>
</dbReference>
<dbReference type="PANTHER" id="PTHR43581:SF2">
    <property type="entry name" value="EXCINUCLEASE ATPASE SUBUNIT"/>
    <property type="match status" value="1"/>
</dbReference>
<dbReference type="InterPro" id="IPR022532">
    <property type="entry name" value="DUF3696"/>
</dbReference>
<comment type="caution">
    <text evidence="3">The sequence shown here is derived from an EMBL/GenBank/DDBJ whole genome shotgun (WGS) entry which is preliminary data.</text>
</comment>
<protein>
    <submittedName>
        <fullName evidence="3">DUF3696 domain-containing protein</fullName>
    </submittedName>
</protein>
<keyword evidence="4" id="KW-1185">Reference proteome</keyword>
<proteinExistence type="predicted"/>
<evidence type="ECO:0000259" key="2">
    <source>
        <dbReference type="Pfam" id="PF13304"/>
    </source>
</evidence>
<organism evidence="3 4">
    <name type="scientific">Lysinibacillus zambalensis</name>
    <dbReference type="NCBI Taxonomy" id="3160866"/>
    <lineage>
        <taxon>Bacteria</taxon>
        <taxon>Bacillati</taxon>
        <taxon>Bacillota</taxon>
        <taxon>Bacilli</taxon>
        <taxon>Bacillales</taxon>
        <taxon>Bacillaceae</taxon>
        <taxon>Lysinibacillus</taxon>
    </lineage>
</organism>
<sequence length="372" mass="41757">MLDNIKIKNFKCFTEKNIAFAPLTMLVGGNGAGKSSVIQSLLVTRKSIEHMSKSNTNDFAVGLNHDYSLQLGLARYVISSSPSSENISFTIQSQEGDYQEFIYHLNEDIDPLSLIGKSVYNSENSPLQKSFRYLNAERMGPRRVQEMAPKTNLQLGFYGEYTNHAIYYADKIHRPVPEQLLGEDKSQRFSHQVEAWLKTIIPSTQIRLETIEKAGTVSLQYQNGQLGTDFYNPPNTGFGITYVLPIIVAGLLASTEEDPVLVIENPEAHLHPLGQSRIGAFLSIVACNGVQVIVETHSEHVVNGARLQLANMRETEKLLINFFSQKDRSIEVDEVYLNAFGELSSWPEGFLDQDRKDLRELLKIKRSGLDSV</sequence>
<feature type="domain" description="DUF3696" evidence="1">
    <location>
        <begin position="317"/>
        <end position="361"/>
    </location>
</feature>
<dbReference type="InterPro" id="IPR003959">
    <property type="entry name" value="ATPase_AAA_core"/>
</dbReference>
<dbReference type="SUPFAM" id="SSF52540">
    <property type="entry name" value="P-loop containing nucleoside triphosphate hydrolases"/>
    <property type="match status" value="1"/>
</dbReference>
<dbReference type="PIRSF" id="PIRSF034888">
    <property type="entry name" value="P-loop_UCP034888"/>
    <property type="match status" value="1"/>
</dbReference>
<name>A0ABV1N2F1_9BACI</name>
<dbReference type="Pfam" id="PF12476">
    <property type="entry name" value="DUF3696"/>
    <property type="match status" value="1"/>
</dbReference>
<dbReference type="PANTHER" id="PTHR43581">
    <property type="entry name" value="ATP/GTP PHOSPHATASE"/>
    <property type="match status" value="1"/>
</dbReference>
<dbReference type="InterPro" id="IPR027417">
    <property type="entry name" value="P-loop_NTPase"/>
</dbReference>
<evidence type="ECO:0000313" key="4">
    <source>
        <dbReference type="Proteomes" id="UP001478862"/>
    </source>
</evidence>
<dbReference type="InterPro" id="IPR014592">
    <property type="entry name" value="P-loop_UCP034888"/>
</dbReference>
<dbReference type="Pfam" id="PF13304">
    <property type="entry name" value="AAA_21"/>
    <property type="match status" value="1"/>
</dbReference>
<reference evidence="3 4" key="1">
    <citation type="submission" date="2024-06" db="EMBL/GenBank/DDBJ databases">
        <title>Lysinibacillus zambalefons sp. nov., a Novel Firmicute Isolated from the Poon Bato Zambales Hyperalkaline Spring.</title>
        <authorList>
            <person name="Aja J.A."/>
            <person name="Lazaro J.E.H."/>
            <person name="Llorin L.D."/>
            <person name="Lim K.R."/>
            <person name="Teodosio J."/>
            <person name="Dalisay D.S."/>
        </authorList>
    </citation>
    <scope>NUCLEOTIDE SEQUENCE [LARGE SCALE GENOMIC DNA]</scope>
    <source>
        <strain evidence="3 4">M3</strain>
    </source>
</reference>
<gene>
    <name evidence="3" type="ORF">ABNX05_25750</name>
</gene>